<keyword evidence="5" id="KW-0456">Lyase</keyword>
<comment type="similarity">
    <text evidence="3">Belongs to the NAD(P)-dependent epimerase/dehydratase family. GDP-mannose 4,6-dehydratase subfamily.</text>
</comment>
<evidence type="ECO:0000256" key="2">
    <source>
        <dbReference type="ARBA" id="ARBA00004912"/>
    </source>
</evidence>
<dbReference type="RefSeq" id="WP_188473704.1">
    <property type="nucleotide sequence ID" value="NZ_BMFZ01000005.1"/>
</dbReference>
<keyword evidence="8" id="KW-1185">Reference proteome</keyword>
<evidence type="ECO:0000259" key="6">
    <source>
        <dbReference type="Pfam" id="PF16363"/>
    </source>
</evidence>
<reference evidence="8" key="1">
    <citation type="journal article" date="2019" name="Int. J. Syst. Evol. Microbiol.">
        <title>The Global Catalogue of Microorganisms (GCM) 10K type strain sequencing project: providing services to taxonomists for standard genome sequencing and annotation.</title>
        <authorList>
            <consortium name="The Broad Institute Genomics Platform"/>
            <consortium name="The Broad Institute Genome Sequencing Center for Infectious Disease"/>
            <person name="Wu L."/>
            <person name="Ma J."/>
        </authorList>
    </citation>
    <scope>NUCLEOTIDE SEQUENCE [LARGE SCALE GENOMIC DNA]</scope>
    <source>
        <strain evidence="8">CGMCC 1.12806</strain>
    </source>
</reference>
<dbReference type="SUPFAM" id="SSF51735">
    <property type="entry name" value="NAD(P)-binding Rossmann-fold domains"/>
    <property type="match status" value="1"/>
</dbReference>
<comment type="cofactor">
    <cofactor evidence="1">
        <name>NADP(+)</name>
        <dbReference type="ChEBI" id="CHEBI:58349"/>
    </cofactor>
</comment>
<dbReference type="InterPro" id="IPR006368">
    <property type="entry name" value="GDP_Man_deHydtase"/>
</dbReference>
<dbReference type="PANTHER" id="PTHR43715:SF1">
    <property type="entry name" value="GDP-MANNOSE 4,6 DEHYDRATASE"/>
    <property type="match status" value="1"/>
</dbReference>
<proteinExistence type="inferred from homology"/>
<dbReference type="InterPro" id="IPR016040">
    <property type="entry name" value="NAD(P)-bd_dom"/>
</dbReference>
<dbReference type="PANTHER" id="PTHR43715">
    <property type="entry name" value="GDP-MANNOSE 4,6-DEHYDRATASE"/>
    <property type="match status" value="1"/>
</dbReference>
<evidence type="ECO:0000256" key="5">
    <source>
        <dbReference type="ARBA" id="ARBA00023239"/>
    </source>
</evidence>
<evidence type="ECO:0000313" key="8">
    <source>
        <dbReference type="Proteomes" id="UP000627464"/>
    </source>
</evidence>
<dbReference type="EMBL" id="BMFZ01000005">
    <property type="protein sequence ID" value="GGA47505.1"/>
    <property type="molecule type" value="Genomic_DNA"/>
</dbReference>
<dbReference type="Gene3D" id="3.90.25.10">
    <property type="entry name" value="UDP-galactose 4-epimerase, domain 1"/>
    <property type="match status" value="1"/>
</dbReference>
<dbReference type="CDD" id="cd05260">
    <property type="entry name" value="GDP_MD_SDR_e"/>
    <property type="match status" value="1"/>
</dbReference>
<gene>
    <name evidence="7" type="primary">gmd</name>
    <name evidence="7" type="ORF">GCM10011328_23380</name>
</gene>
<sequence length="364" mass="40561">MSKVALIISMAGQDGSYLSELLLKKGYTVHGINRHIPLVANGQEEFFYNEFCIKSPNLHIHDENLSDASSLNDLLAMLRPDEIYNLGRVSHANAECIRSHHSLAADGISALRMLDAIRSQGLEHKTRYYHASPSKLCSLVNGMTISEMVMSNLCPLENVALVSDFWTVVNYRNTFGMYACNGILFNHESPRRSEHFVTRKISMGLANITQGLEQCLLLGNLNAQRDWGHARDYVKMQWSMLQQHKPEDYVIATGVQYTVRQFVTFAALELGIKLRFVGKGVDEKGVIAAIISPIAAALKVGDVVVAVDPRYMRPTEKCKVPANPTKARNKLGWVPETSLQDLVIEMVQADLASAKELARQKVYG</sequence>
<evidence type="ECO:0000313" key="7">
    <source>
        <dbReference type="EMBL" id="GGA47505.1"/>
    </source>
</evidence>
<comment type="pathway">
    <text evidence="2">Nucleotide-sugar biosynthesis; GDP-L-fucose biosynthesis via de novo pathway; GDP-L-fucose from GDP-alpha-D-mannose: step 1/2.</text>
</comment>
<organism evidence="7 8">
    <name type="scientific">Hafnia psychrotolerans</name>
    <dbReference type="NCBI Taxonomy" id="1477018"/>
    <lineage>
        <taxon>Bacteria</taxon>
        <taxon>Pseudomonadati</taxon>
        <taxon>Pseudomonadota</taxon>
        <taxon>Gammaproteobacteria</taxon>
        <taxon>Enterobacterales</taxon>
        <taxon>Hafniaceae</taxon>
        <taxon>Hafnia</taxon>
    </lineage>
</organism>
<dbReference type="Proteomes" id="UP000627464">
    <property type="component" value="Unassembled WGS sequence"/>
</dbReference>
<comment type="caution">
    <text evidence="7">The sequence shown here is derived from an EMBL/GenBank/DDBJ whole genome shotgun (WGS) entry which is preliminary data.</text>
</comment>
<feature type="domain" description="NAD(P)-binding" evidence="6">
    <location>
        <begin position="6"/>
        <end position="346"/>
    </location>
</feature>
<dbReference type="InterPro" id="IPR036291">
    <property type="entry name" value="NAD(P)-bd_dom_sf"/>
</dbReference>
<evidence type="ECO:0000256" key="3">
    <source>
        <dbReference type="ARBA" id="ARBA00009263"/>
    </source>
</evidence>
<protein>
    <recommendedName>
        <fullName evidence="4">GDP-mannose 4,6-dehydratase</fullName>
        <ecNumber evidence="4">4.2.1.47</ecNumber>
    </recommendedName>
</protein>
<evidence type="ECO:0000256" key="4">
    <source>
        <dbReference type="ARBA" id="ARBA00011989"/>
    </source>
</evidence>
<name>A0ABQ1GPJ6_9GAMM</name>
<accession>A0ABQ1GPJ6</accession>
<dbReference type="Gene3D" id="3.40.50.720">
    <property type="entry name" value="NAD(P)-binding Rossmann-like Domain"/>
    <property type="match status" value="1"/>
</dbReference>
<dbReference type="Pfam" id="PF16363">
    <property type="entry name" value="GDP_Man_Dehyd"/>
    <property type="match status" value="1"/>
</dbReference>
<dbReference type="EC" id="4.2.1.47" evidence="4"/>
<evidence type="ECO:0000256" key="1">
    <source>
        <dbReference type="ARBA" id="ARBA00001937"/>
    </source>
</evidence>